<keyword evidence="4" id="KW-0805">Transcription regulation</keyword>
<dbReference type="PANTHER" id="PTHR31001:SF40">
    <property type="entry name" value="ZN(II)2CYS6 TRANSCRIPTION FACTOR (EUROFUNG)"/>
    <property type="match status" value="1"/>
</dbReference>
<organism evidence="12 13">
    <name type="scientific">Polytolypa hystricis (strain UAMH7299)</name>
    <dbReference type="NCBI Taxonomy" id="1447883"/>
    <lineage>
        <taxon>Eukaryota</taxon>
        <taxon>Fungi</taxon>
        <taxon>Dikarya</taxon>
        <taxon>Ascomycota</taxon>
        <taxon>Pezizomycotina</taxon>
        <taxon>Eurotiomycetes</taxon>
        <taxon>Eurotiomycetidae</taxon>
        <taxon>Onygenales</taxon>
        <taxon>Onygenales incertae sedis</taxon>
        <taxon>Polytolypa</taxon>
    </lineage>
</organism>
<evidence type="ECO:0000256" key="3">
    <source>
        <dbReference type="ARBA" id="ARBA00022723"/>
    </source>
</evidence>
<protein>
    <recommendedName>
        <fullName evidence="2">C6 finger domain transcription factor nscR</fullName>
    </recommendedName>
    <alternativeName>
        <fullName evidence="8">Neosartiricin B biosynthesis protein R</fullName>
    </alternativeName>
</protein>
<dbReference type="EMBL" id="PDNA01000096">
    <property type="protein sequence ID" value="PGH14178.1"/>
    <property type="molecule type" value="Genomic_DNA"/>
</dbReference>
<dbReference type="GO" id="GO:0000981">
    <property type="term" value="F:DNA-binding transcription factor activity, RNA polymerase II-specific"/>
    <property type="evidence" value="ECO:0007669"/>
    <property type="project" value="InterPro"/>
</dbReference>
<dbReference type="InterPro" id="IPR050613">
    <property type="entry name" value="Sec_Metabolite_Reg"/>
</dbReference>
<dbReference type="Pfam" id="PF00172">
    <property type="entry name" value="Zn_clus"/>
    <property type="match status" value="1"/>
</dbReference>
<dbReference type="Pfam" id="PF04082">
    <property type="entry name" value="Fungal_trans"/>
    <property type="match status" value="1"/>
</dbReference>
<dbReference type="CDD" id="cd12148">
    <property type="entry name" value="fungal_TF_MHR"/>
    <property type="match status" value="1"/>
</dbReference>
<dbReference type="GO" id="GO:0003677">
    <property type="term" value="F:DNA binding"/>
    <property type="evidence" value="ECO:0007669"/>
    <property type="project" value="UniProtKB-KW"/>
</dbReference>
<dbReference type="InterPro" id="IPR001138">
    <property type="entry name" value="Zn2Cys6_DnaBD"/>
</dbReference>
<dbReference type="SMART" id="SM00906">
    <property type="entry name" value="Fungal_trans"/>
    <property type="match status" value="1"/>
</dbReference>
<keyword evidence="7" id="KW-0539">Nucleus</keyword>
<comment type="caution">
    <text evidence="12">The sequence shown here is derived from an EMBL/GenBank/DDBJ whole genome shotgun (WGS) entry which is preliminary data.</text>
</comment>
<dbReference type="Gene3D" id="4.10.240.10">
    <property type="entry name" value="Zn(2)-C6 fungal-type DNA-binding domain"/>
    <property type="match status" value="1"/>
</dbReference>
<comment type="function">
    <text evidence="9">Transcription factor that specifically regulates the neosartoricin B biosynthesis gene cluster.</text>
</comment>
<gene>
    <name evidence="12" type="ORF">AJ80_06047</name>
</gene>
<feature type="region of interest" description="Disordered" evidence="10">
    <location>
        <begin position="44"/>
        <end position="95"/>
    </location>
</feature>
<dbReference type="InterPro" id="IPR007219">
    <property type="entry name" value="XnlR_reg_dom"/>
</dbReference>
<evidence type="ECO:0000256" key="8">
    <source>
        <dbReference type="ARBA" id="ARBA00031692"/>
    </source>
</evidence>
<dbReference type="PANTHER" id="PTHR31001">
    <property type="entry name" value="UNCHARACTERIZED TRANSCRIPTIONAL REGULATORY PROTEIN"/>
    <property type="match status" value="1"/>
</dbReference>
<dbReference type="PROSITE" id="PS50048">
    <property type="entry name" value="ZN2_CY6_FUNGAL_2"/>
    <property type="match status" value="1"/>
</dbReference>
<dbReference type="AlphaFoldDB" id="A0A2B7Y039"/>
<dbReference type="InterPro" id="IPR036864">
    <property type="entry name" value="Zn2-C6_fun-type_DNA-bd_sf"/>
</dbReference>
<keyword evidence="5" id="KW-0238">DNA-binding</keyword>
<evidence type="ECO:0000256" key="4">
    <source>
        <dbReference type="ARBA" id="ARBA00023015"/>
    </source>
</evidence>
<evidence type="ECO:0000256" key="10">
    <source>
        <dbReference type="SAM" id="MobiDB-lite"/>
    </source>
</evidence>
<dbReference type="PROSITE" id="PS00463">
    <property type="entry name" value="ZN2_CY6_FUNGAL_1"/>
    <property type="match status" value="1"/>
</dbReference>
<evidence type="ECO:0000256" key="5">
    <source>
        <dbReference type="ARBA" id="ARBA00023125"/>
    </source>
</evidence>
<feature type="domain" description="Zn(2)-C6 fungal-type" evidence="11">
    <location>
        <begin position="10"/>
        <end position="42"/>
    </location>
</feature>
<name>A0A2B7Y039_POLH7</name>
<dbReference type="GO" id="GO:0005634">
    <property type="term" value="C:nucleus"/>
    <property type="evidence" value="ECO:0007669"/>
    <property type="project" value="UniProtKB-SubCell"/>
</dbReference>
<evidence type="ECO:0000259" key="11">
    <source>
        <dbReference type="PROSITE" id="PS50048"/>
    </source>
</evidence>
<comment type="subcellular location">
    <subcellularLocation>
        <location evidence="1">Nucleus</location>
    </subcellularLocation>
</comment>
<proteinExistence type="predicted"/>
<dbReference type="GO" id="GO:0006351">
    <property type="term" value="P:DNA-templated transcription"/>
    <property type="evidence" value="ECO:0007669"/>
    <property type="project" value="InterPro"/>
</dbReference>
<keyword evidence="6" id="KW-0804">Transcription</keyword>
<evidence type="ECO:0000313" key="13">
    <source>
        <dbReference type="Proteomes" id="UP000224634"/>
    </source>
</evidence>
<evidence type="ECO:0000256" key="9">
    <source>
        <dbReference type="ARBA" id="ARBA00045154"/>
    </source>
</evidence>
<dbReference type="SUPFAM" id="SSF57701">
    <property type="entry name" value="Zn2/Cys6 DNA-binding domain"/>
    <property type="match status" value="1"/>
</dbReference>
<reference evidence="12 13" key="1">
    <citation type="submission" date="2017-10" db="EMBL/GenBank/DDBJ databases">
        <title>Comparative genomics in systemic dimorphic fungi from Ajellomycetaceae.</title>
        <authorList>
            <person name="Munoz J.F."/>
            <person name="Mcewen J.G."/>
            <person name="Clay O.K."/>
            <person name="Cuomo C.A."/>
        </authorList>
    </citation>
    <scope>NUCLEOTIDE SEQUENCE [LARGE SCALE GENOMIC DNA]</scope>
    <source>
        <strain evidence="12 13">UAMH7299</strain>
    </source>
</reference>
<accession>A0A2B7Y039</accession>
<dbReference type="CDD" id="cd00067">
    <property type="entry name" value="GAL4"/>
    <property type="match status" value="1"/>
</dbReference>
<sequence>MLRKNGRPTSCEPCRISKVRCDHTTPICGRCEARGLSSNCYYHPAPLTRPRGSNTPRSTRNRKASRRADSDHQGSVRQESTPISPATTDGGTVNSTIQNSYLGSTSFLSVFSESFRGVSTPSSSMRPIERKKGSENGLSMVPRLSQLISGIKLFEELINGFYEQGQLRAIPGPLVLIPLRLARTYLASLGRLSKLEREELCGKITKNMTVPLQPPSNITFENFCSLYTGENLRWEFIGVIFALAGVAALWPEARCHSPLRLDDGNELHLETFAAEMAAASEDCMTMCKQYEVINDLMVWLCYAHWVLSSDVLGETSHQVYRQFGDVVANIYAMGLHRYRPPESEVSFFLSETRKRVFATAYRSDKNVATFLGRPPQLPYHYCDATLPLDIDDVALTYTGEPLKVELEKLGPDGWHTEVTSNGKLRAGAIIRLQHRTSRLRENVLRLSLGRKTENFANEVSATYQECKETWAKIPARFRYNSDSWKALDPMSCTAGLMIYLEYLHAVFQVERIRSREGLGDKKDLLDCSMQAVSAVMDFSKQQTKAYRASIACIFLFYTFSAAGVLAIELHACTVSNIPMPSSYPRSEIIRSLTVLISWFESDDIPGAAYKECVPISKVISKLLDDTLNHQHKSSSGKLDENAETNGRQPAQDGRDLAAGHIQYATSSQMEYPTATVANNGHPLGEFTFDTSENFLSWLDELGMDAGVPDLLL</sequence>
<feature type="region of interest" description="Disordered" evidence="10">
    <location>
        <begin position="630"/>
        <end position="654"/>
    </location>
</feature>
<keyword evidence="13" id="KW-1185">Reference proteome</keyword>
<dbReference type="SMART" id="SM00066">
    <property type="entry name" value="GAL4"/>
    <property type="match status" value="1"/>
</dbReference>
<evidence type="ECO:0000256" key="1">
    <source>
        <dbReference type="ARBA" id="ARBA00004123"/>
    </source>
</evidence>
<dbReference type="STRING" id="1447883.A0A2B7Y039"/>
<feature type="compositionally biased region" description="Polar residues" evidence="10">
    <location>
        <begin position="75"/>
        <end position="95"/>
    </location>
</feature>
<dbReference type="GO" id="GO:0008270">
    <property type="term" value="F:zinc ion binding"/>
    <property type="evidence" value="ECO:0007669"/>
    <property type="project" value="InterPro"/>
</dbReference>
<dbReference type="Proteomes" id="UP000224634">
    <property type="component" value="Unassembled WGS sequence"/>
</dbReference>
<evidence type="ECO:0000256" key="2">
    <source>
        <dbReference type="ARBA" id="ARBA00018346"/>
    </source>
</evidence>
<keyword evidence="3" id="KW-0479">Metal-binding</keyword>
<evidence type="ECO:0000256" key="6">
    <source>
        <dbReference type="ARBA" id="ARBA00023163"/>
    </source>
</evidence>
<evidence type="ECO:0000313" key="12">
    <source>
        <dbReference type="EMBL" id="PGH14178.1"/>
    </source>
</evidence>
<evidence type="ECO:0000256" key="7">
    <source>
        <dbReference type="ARBA" id="ARBA00023242"/>
    </source>
</evidence>
<dbReference type="OrthoDB" id="4898680at2759"/>